<gene>
    <name evidence="1" type="ORF">ECEC1870_2726</name>
</gene>
<proteinExistence type="predicted"/>
<evidence type="ECO:0000313" key="2">
    <source>
        <dbReference type="Proteomes" id="UP000006789"/>
    </source>
</evidence>
<accession>A0AAV3HAA1</accession>
<dbReference type="PROSITE" id="PS51257">
    <property type="entry name" value="PROKAR_LIPOPROTEIN"/>
    <property type="match status" value="1"/>
</dbReference>
<reference evidence="1 2" key="1">
    <citation type="submission" date="2012-06" db="EMBL/GenBank/DDBJ databases">
        <title>Genomic anatomy of Escherichia coli O157:H7 outbreaks.</title>
        <authorList>
            <person name="Eppinger M."/>
            <person name="Daugherty S."/>
            <person name="Agrawal S."/>
            <person name="Galens K."/>
            <person name="Tallon L."/>
            <person name="Shefchek K."/>
            <person name="Parankush S."/>
            <person name="Cebula T.A."/>
            <person name="Feng P."/>
            <person name="Soderlund R."/>
            <person name="Mammel M.K."/>
            <person name="DebRoy C."/>
            <person name="Dudley E.G."/>
            <person name="Tarr P.I."/>
            <person name="Fraser-Liggett C."/>
            <person name="Ravel J."/>
        </authorList>
    </citation>
    <scope>NUCLEOTIDE SEQUENCE [LARGE SCALE GENOMIC DNA]</scope>
    <source>
        <strain evidence="1 2">EC1870</strain>
    </source>
</reference>
<feature type="non-terminal residue" evidence="1">
    <location>
        <position position="35"/>
    </location>
</feature>
<dbReference type="EMBL" id="AMVG01000391">
    <property type="protein sequence ID" value="EKJ43972.1"/>
    <property type="molecule type" value="Genomic_DNA"/>
</dbReference>
<comment type="caution">
    <text evidence="1">The sequence shown here is derived from an EMBL/GenBank/DDBJ whole genome shotgun (WGS) entry which is preliminary data.</text>
</comment>
<dbReference type="AlphaFoldDB" id="A0AAV3HAA1"/>
<dbReference type="Proteomes" id="UP000006789">
    <property type="component" value="Unassembled WGS sequence"/>
</dbReference>
<evidence type="ECO:0000313" key="1">
    <source>
        <dbReference type="EMBL" id="EKJ43972.1"/>
    </source>
</evidence>
<protein>
    <submittedName>
        <fullName evidence="1">Uncharacterized protein</fullName>
    </submittedName>
</protein>
<name>A0AAV3HAA1_ECOLX</name>
<sequence>MTHRDNQCSASAVFPAPAALSCALPGILRFAKHYR</sequence>
<organism evidence="1 2">
    <name type="scientific">Escherichia coli EC1870</name>
    <dbReference type="NCBI Taxonomy" id="1005554"/>
    <lineage>
        <taxon>Bacteria</taxon>
        <taxon>Pseudomonadati</taxon>
        <taxon>Pseudomonadota</taxon>
        <taxon>Gammaproteobacteria</taxon>
        <taxon>Enterobacterales</taxon>
        <taxon>Enterobacteriaceae</taxon>
        <taxon>Escherichia</taxon>
    </lineage>
</organism>